<dbReference type="SUPFAM" id="SSF53649">
    <property type="entry name" value="Alkaline phosphatase-like"/>
    <property type="match status" value="1"/>
</dbReference>
<evidence type="ECO:0000313" key="2">
    <source>
        <dbReference type="Proteomes" id="UP000188993"/>
    </source>
</evidence>
<gene>
    <name evidence="1" type="primary">phnA</name>
    <name evidence="1" type="ORF">BW727_101124</name>
</gene>
<keyword evidence="1" id="KW-0378">Hydrolase</keyword>
<proteinExistence type="predicted"/>
<dbReference type="GO" id="GO:0047400">
    <property type="term" value="F:phosphonoacetate hydrolase activity"/>
    <property type="evidence" value="ECO:0007669"/>
    <property type="project" value="UniProtKB-EC"/>
</dbReference>
<protein>
    <submittedName>
        <fullName evidence="1">Phosphonoacetate hydrolase</fullName>
        <ecNumber evidence="1">3.11.1.2</ecNumber>
    </submittedName>
</protein>
<dbReference type="EMBL" id="CP019728">
    <property type="protein sequence ID" value="AQS53492.1"/>
    <property type="molecule type" value="Genomic_DNA"/>
</dbReference>
<dbReference type="PANTHER" id="PTHR10151">
    <property type="entry name" value="ECTONUCLEOTIDE PYROPHOSPHATASE/PHOSPHODIESTERASE"/>
    <property type="match status" value="1"/>
</dbReference>
<organism evidence="1 2">
    <name type="scientific">Jeotgalibaca dankookensis</name>
    <dbReference type="NCBI Taxonomy" id="708126"/>
    <lineage>
        <taxon>Bacteria</taxon>
        <taxon>Bacillati</taxon>
        <taxon>Bacillota</taxon>
        <taxon>Bacilli</taxon>
        <taxon>Lactobacillales</taxon>
        <taxon>Carnobacteriaceae</taxon>
        <taxon>Jeotgalibaca</taxon>
    </lineage>
</organism>
<dbReference type="InterPro" id="IPR017850">
    <property type="entry name" value="Alkaline_phosphatase_core_sf"/>
</dbReference>
<dbReference type="Gene3D" id="3.40.720.10">
    <property type="entry name" value="Alkaline Phosphatase, subunit A"/>
    <property type="match status" value="1"/>
</dbReference>
<name>A0A1S6IPL1_9LACT</name>
<dbReference type="OrthoDB" id="9779418at2"/>
<keyword evidence="2" id="KW-1185">Reference proteome</keyword>
<dbReference type="CDD" id="cd16018">
    <property type="entry name" value="Enpp"/>
    <property type="match status" value="1"/>
</dbReference>
<dbReference type="EC" id="3.11.1.2" evidence="1"/>
<dbReference type="KEGG" id="jda:BW727_101124"/>
<reference evidence="1 2" key="1">
    <citation type="journal article" date="2014" name="Int. J. Syst. Evol. Microbiol.">
        <title>Jeotgalibaca dankookensis gen. nov., sp. nov., a member of the family Carnobacteriaceae, isolated from seujeot (Korean traditional food).</title>
        <authorList>
            <person name="Lee D.G."/>
            <person name="Trujillo M.E."/>
            <person name="Kang H."/>
            <person name="Ahn T.Y."/>
        </authorList>
    </citation>
    <scope>NUCLEOTIDE SEQUENCE [LARGE SCALE GENOMIC DNA]</scope>
    <source>
        <strain evidence="1 2">EX-07</strain>
    </source>
</reference>
<dbReference type="InterPro" id="IPR002591">
    <property type="entry name" value="Phosphodiest/P_Trfase"/>
</dbReference>
<dbReference type="Pfam" id="PF01663">
    <property type="entry name" value="Phosphodiest"/>
    <property type="match status" value="1"/>
</dbReference>
<dbReference type="PANTHER" id="PTHR10151:SF120">
    <property type="entry name" value="BIS(5'-ADENOSYL)-TRIPHOSPHATASE"/>
    <property type="match status" value="1"/>
</dbReference>
<dbReference type="Proteomes" id="UP000188993">
    <property type="component" value="Chromosome"/>
</dbReference>
<accession>A0A1S6IPL1</accession>
<dbReference type="STRING" id="708126.BW727_101124"/>
<evidence type="ECO:0000313" key="1">
    <source>
        <dbReference type="EMBL" id="AQS53492.1"/>
    </source>
</evidence>
<dbReference type="AlphaFoldDB" id="A0A1S6IPL1"/>
<sequence>MKKNRLYIISLDAFGDSDLEFAATLPHFKKILNQSAQVTGIRTVYPSLTYVAHTSIVTGMHPQKHGIVNNTQFQPNRVNPDWFWYANSIRTPTIFDIAKQSDYKICTLLWPVTGRSKVIDYNLAEIFPNRPWQNQIMVSGYASTLSYALEMDKKFKHLRKGIEQPELDNFVTAVAVDTILNKKPDLMAIHLVDLDAMRHANGISSNQARAAIIRMDQHLGDILEAVEKMGIREDTVLAILGDHYQIDTHTVIRPNHLFVEKGWITVNRKQRICDWKVIVKSAGGAAYIYRQDNAITESEILEALKGIYPRIKHIFTRDSNQVKEANTSALFMLEAKKGYYFSDELSYPFMETTAKNVAGRTLLKANHGFHPEKRNYTTMLLLSGPGINEQARIRQASLLDEAPTLLHAIGLSFNHKTDGKILRDVFI</sequence>
<dbReference type="RefSeq" id="WP_062469041.1">
    <property type="nucleotide sequence ID" value="NZ_BBYN01000010.1"/>
</dbReference>